<feature type="signal peptide" evidence="1">
    <location>
        <begin position="1"/>
        <end position="26"/>
    </location>
</feature>
<keyword evidence="3" id="KW-1185">Reference proteome</keyword>
<evidence type="ECO:0000256" key="1">
    <source>
        <dbReference type="SAM" id="SignalP"/>
    </source>
</evidence>
<dbReference type="AlphaFoldDB" id="A0A5C5RUI6"/>
<proteinExistence type="predicted"/>
<gene>
    <name evidence="2" type="ORF">FK268_03435</name>
</gene>
<evidence type="ECO:0008006" key="4">
    <source>
        <dbReference type="Google" id="ProtNLM"/>
    </source>
</evidence>
<dbReference type="Proteomes" id="UP000319792">
    <property type="component" value="Unassembled WGS sequence"/>
</dbReference>
<comment type="caution">
    <text evidence="2">The sequence shown here is derived from an EMBL/GenBank/DDBJ whole genome shotgun (WGS) entry which is preliminary data.</text>
</comment>
<evidence type="ECO:0000313" key="3">
    <source>
        <dbReference type="Proteomes" id="UP000319792"/>
    </source>
</evidence>
<evidence type="ECO:0000313" key="2">
    <source>
        <dbReference type="EMBL" id="TWS26302.1"/>
    </source>
</evidence>
<protein>
    <recommendedName>
        <fullName evidence="4">Hemophore-related protein</fullName>
    </recommendedName>
</protein>
<dbReference type="RefSeq" id="WP_146431105.1">
    <property type="nucleotide sequence ID" value="NZ_VIGV01000001.1"/>
</dbReference>
<organism evidence="2 3">
    <name type="scientific">Tsukamurella sputi</name>
    <dbReference type="NCBI Taxonomy" id="2591848"/>
    <lineage>
        <taxon>Bacteria</taxon>
        <taxon>Bacillati</taxon>
        <taxon>Actinomycetota</taxon>
        <taxon>Actinomycetes</taxon>
        <taxon>Mycobacteriales</taxon>
        <taxon>Tsukamurellaceae</taxon>
        <taxon>Tsukamurella</taxon>
    </lineage>
</organism>
<name>A0A5C5RUI6_9ACTN</name>
<keyword evidence="1" id="KW-0732">Signal</keyword>
<reference evidence="2 3" key="1">
    <citation type="submission" date="2019-08" db="EMBL/GenBank/DDBJ databases">
        <title>Tsukamurella conjunctivitidis sp. nov., Tsukamurella assacharolytica sp. nov. and Tsukamurella sputae sp. nov. isolated from patients with conjunctivitis, bacteraemia (lymphoma) and respiratory infection (sputum) in Hong Kong.</title>
        <authorList>
            <person name="Fok K.M.N."/>
            <person name="Fong J.Y.H."/>
        </authorList>
    </citation>
    <scope>NUCLEOTIDE SEQUENCE [LARGE SCALE GENOMIC DNA]</scope>
    <source>
        <strain evidence="2 3">HKU70</strain>
    </source>
</reference>
<sequence length="104" mass="10392">MTLNRFTCALAVAAACAVAVPATASAAPAPAPAPVDPITAMVCQEAGAYPGGAPAILQEIDSIGEIEHQVLTAIEPHVPGLTAAITAAARPSLEHIVSILQSCR</sequence>
<accession>A0A5C5RUI6</accession>
<dbReference type="PROSITE" id="PS51257">
    <property type="entry name" value="PROKAR_LIPOPROTEIN"/>
    <property type="match status" value="1"/>
</dbReference>
<feature type="chain" id="PRO_5023146915" description="Hemophore-related protein" evidence="1">
    <location>
        <begin position="27"/>
        <end position="104"/>
    </location>
</feature>
<dbReference type="EMBL" id="VIGV01000001">
    <property type="protein sequence ID" value="TWS26302.1"/>
    <property type="molecule type" value="Genomic_DNA"/>
</dbReference>